<evidence type="ECO:0000256" key="5">
    <source>
        <dbReference type="ARBA" id="ARBA00036066"/>
    </source>
</evidence>
<reference evidence="11" key="1">
    <citation type="journal article" date="2019" name="Nat. Commun.">
        <title>Expansion of phycobilisome linker gene families in mesophilic red algae.</title>
        <authorList>
            <person name="Lee J."/>
            <person name="Kim D."/>
            <person name="Bhattacharya D."/>
            <person name="Yoon H.S."/>
        </authorList>
    </citation>
    <scope>NUCLEOTIDE SEQUENCE [LARGE SCALE GENOMIC DNA]</scope>
    <source>
        <strain evidence="11">CCMP 1328</strain>
    </source>
</reference>
<dbReference type="Gene3D" id="3.30.9.10">
    <property type="entry name" value="D-Amino Acid Oxidase, subunit A, domain 2"/>
    <property type="match status" value="1"/>
</dbReference>
<evidence type="ECO:0000256" key="3">
    <source>
        <dbReference type="ARBA" id="ARBA00022827"/>
    </source>
</evidence>
<name>A0A5J4Z416_PORPP</name>
<protein>
    <recommendedName>
        <fullName evidence="8">L-2-hydroxyglutarate dehydrogenase, mitochondrial</fullName>
        <ecNumber evidence="7">1.1.99.2</ecNumber>
    </recommendedName>
</protein>
<dbReference type="AlphaFoldDB" id="A0A5J4Z416"/>
<evidence type="ECO:0000256" key="8">
    <source>
        <dbReference type="ARBA" id="ARBA00041137"/>
    </source>
</evidence>
<dbReference type="SUPFAM" id="SSF51905">
    <property type="entry name" value="FAD/NAD(P)-binding domain"/>
    <property type="match status" value="1"/>
</dbReference>
<comment type="caution">
    <text evidence="10">The sequence shown here is derived from an EMBL/GenBank/DDBJ whole genome shotgun (WGS) entry which is preliminary data.</text>
</comment>
<dbReference type="GO" id="GO:0047545">
    <property type="term" value="F:(S)-2-hydroxyglutarate dehydrogenase activity"/>
    <property type="evidence" value="ECO:0007669"/>
    <property type="project" value="UniProtKB-EC"/>
</dbReference>
<dbReference type="Gene3D" id="3.50.50.60">
    <property type="entry name" value="FAD/NAD(P)-binding domain"/>
    <property type="match status" value="1"/>
</dbReference>
<dbReference type="PANTHER" id="PTHR43104">
    <property type="entry name" value="L-2-HYDROXYGLUTARATE DEHYDROGENASE, MITOCHONDRIAL"/>
    <property type="match status" value="1"/>
</dbReference>
<keyword evidence="2" id="KW-0285">Flavoprotein</keyword>
<evidence type="ECO:0000256" key="2">
    <source>
        <dbReference type="ARBA" id="ARBA00022630"/>
    </source>
</evidence>
<evidence type="ECO:0000313" key="11">
    <source>
        <dbReference type="Proteomes" id="UP000324585"/>
    </source>
</evidence>
<accession>A0A5J4Z416</accession>
<evidence type="ECO:0000256" key="6">
    <source>
        <dbReference type="ARBA" id="ARBA00037941"/>
    </source>
</evidence>
<dbReference type="OrthoDB" id="498204at2759"/>
<evidence type="ECO:0000256" key="1">
    <source>
        <dbReference type="ARBA" id="ARBA00001974"/>
    </source>
</evidence>
<keyword evidence="4" id="KW-0560">Oxidoreductase</keyword>
<keyword evidence="11" id="KW-1185">Reference proteome</keyword>
<dbReference type="EC" id="1.1.99.2" evidence="7"/>
<keyword evidence="3" id="KW-0274">FAD</keyword>
<sequence>MNVGVVVIGGGVIGLSVAAACASRAAIARRGIVLVERHTRLGWETSGRSSEVVHSGVYYAPGSLKSRLCIAGNRSMYMLCKEQDIPCKKLGKLIVAPQDQDVPHLRRLFENAEACGVPGIRWVDTRKQVESMEPNTTASAAIFCPDSGVVDSHELLEFFDRKLRNAHADVVLNAEVDGIEAAPRSLHGGTGSGSAGFEVSVTNVDLRGRTLKRMDTSSVHSSVVINCAGIGAARVAALAGIDVALSQYRLHANKSCWFKWRAKPEDFPKMLVYPPPSPGCLGIHTTPDCFGGMRLGPYAQWLDERKLSIDWNAPDARDAYIGSNAFDLSVDESLADVFFEKCSPFLPTLKREQLDPDSAAIHPKLQSSTSGFRDWVIQDESSKGLRGFINVLGIDSPGLTASPAIGEYVANLASPYFE</sequence>
<gene>
    <name evidence="10" type="ORF">FVE85_5249</name>
</gene>
<proteinExistence type="inferred from homology"/>
<comment type="cofactor">
    <cofactor evidence="1">
        <name>FAD</name>
        <dbReference type="ChEBI" id="CHEBI:57692"/>
    </cofactor>
</comment>
<dbReference type="Pfam" id="PF01266">
    <property type="entry name" value="DAO"/>
    <property type="match status" value="1"/>
</dbReference>
<comment type="catalytic activity">
    <reaction evidence="5">
        <text>(S)-2-hydroxyglutarate + A = 2-oxoglutarate + AH2</text>
        <dbReference type="Rhea" id="RHEA:21252"/>
        <dbReference type="ChEBI" id="CHEBI:13193"/>
        <dbReference type="ChEBI" id="CHEBI:16782"/>
        <dbReference type="ChEBI" id="CHEBI:16810"/>
        <dbReference type="ChEBI" id="CHEBI:17499"/>
        <dbReference type="EC" id="1.1.99.2"/>
    </reaction>
</comment>
<dbReference type="InterPro" id="IPR006076">
    <property type="entry name" value="FAD-dep_OxRdtase"/>
</dbReference>
<dbReference type="OMA" id="GVHFTRM"/>
<comment type="similarity">
    <text evidence="6">Belongs to the L2HGDH family.</text>
</comment>
<evidence type="ECO:0000313" key="10">
    <source>
        <dbReference type="EMBL" id="KAA8497664.1"/>
    </source>
</evidence>
<organism evidence="10 11">
    <name type="scientific">Porphyridium purpureum</name>
    <name type="common">Red alga</name>
    <name type="synonym">Porphyridium cruentum</name>
    <dbReference type="NCBI Taxonomy" id="35688"/>
    <lineage>
        <taxon>Eukaryota</taxon>
        <taxon>Rhodophyta</taxon>
        <taxon>Bangiophyceae</taxon>
        <taxon>Porphyridiales</taxon>
        <taxon>Porphyridiaceae</taxon>
        <taxon>Porphyridium</taxon>
    </lineage>
</organism>
<feature type="domain" description="FAD dependent oxidoreductase" evidence="9">
    <location>
        <begin position="5"/>
        <end position="412"/>
    </location>
</feature>
<evidence type="ECO:0000259" key="9">
    <source>
        <dbReference type="Pfam" id="PF01266"/>
    </source>
</evidence>
<evidence type="ECO:0000256" key="7">
    <source>
        <dbReference type="ARBA" id="ARBA00038878"/>
    </source>
</evidence>
<dbReference type="Proteomes" id="UP000324585">
    <property type="component" value="Unassembled WGS sequence"/>
</dbReference>
<evidence type="ECO:0000256" key="4">
    <source>
        <dbReference type="ARBA" id="ARBA00023002"/>
    </source>
</evidence>
<dbReference type="EMBL" id="VRMN01000001">
    <property type="protein sequence ID" value="KAA8497664.1"/>
    <property type="molecule type" value="Genomic_DNA"/>
</dbReference>
<dbReference type="InterPro" id="IPR036188">
    <property type="entry name" value="FAD/NAD-bd_sf"/>
</dbReference>
<dbReference type="PANTHER" id="PTHR43104:SF4">
    <property type="entry name" value="L-2-HYDROXYGLUTARATE DEHYDROGENASE, MITOCHONDRIAL"/>
    <property type="match status" value="1"/>
</dbReference>